<protein>
    <recommendedName>
        <fullName evidence="1">SnoaL-like domain-containing protein</fullName>
    </recommendedName>
</protein>
<evidence type="ECO:0000259" key="1">
    <source>
        <dbReference type="Pfam" id="PF12680"/>
    </source>
</evidence>
<dbReference type="InterPro" id="IPR037401">
    <property type="entry name" value="SnoaL-like"/>
</dbReference>
<dbReference type="HOGENOM" id="CLU_133108_0_0_5"/>
<accession>C6XQ12</accession>
<dbReference type="AlphaFoldDB" id="C6XQ12"/>
<feature type="domain" description="SnoaL-like" evidence="1">
    <location>
        <begin position="12"/>
        <end position="93"/>
    </location>
</feature>
<dbReference type="SUPFAM" id="SSF54427">
    <property type="entry name" value="NTF2-like"/>
    <property type="match status" value="1"/>
</dbReference>
<name>C6XQ12_HIRBI</name>
<dbReference type="Pfam" id="PF12680">
    <property type="entry name" value="SnoaL_2"/>
    <property type="match status" value="1"/>
</dbReference>
<evidence type="ECO:0000313" key="2">
    <source>
        <dbReference type="EMBL" id="ACT58529.1"/>
    </source>
</evidence>
<keyword evidence="3" id="KW-1185">Reference proteome</keyword>
<dbReference type="KEGG" id="hba:Hbal_0835"/>
<evidence type="ECO:0000313" key="3">
    <source>
        <dbReference type="Proteomes" id="UP000002745"/>
    </source>
</evidence>
<gene>
    <name evidence="2" type="ordered locus">Hbal_0835</name>
</gene>
<dbReference type="Gene3D" id="3.10.450.50">
    <property type="match status" value="1"/>
</dbReference>
<dbReference type="eggNOG" id="COG4319">
    <property type="taxonomic scope" value="Bacteria"/>
</dbReference>
<dbReference type="OrthoDB" id="333383at2"/>
<dbReference type="EMBL" id="CP001678">
    <property type="protein sequence ID" value="ACT58529.1"/>
    <property type="molecule type" value="Genomic_DNA"/>
</dbReference>
<sequence length="118" mass="13474">MLTRDEAEAFARSWVQAWNDRDIEAVASHYTEDIVYHSPKLASVIEYDGPFLEGKSALVEYWNAAMEGANTLYFEINSIFLSSDAMTLFFTNHRGQDVAETFIFDKNSKIKECIAAYN</sequence>
<dbReference type="InterPro" id="IPR032710">
    <property type="entry name" value="NTF2-like_dom_sf"/>
</dbReference>
<proteinExistence type="predicted"/>
<dbReference type="STRING" id="582402.Hbal_0835"/>
<dbReference type="Proteomes" id="UP000002745">
    <property type="component" value="Chromosome"/>
</dbReference>
<dbReference type="CDD" id="cd00531">
    <property type="entry name" value="NTF2_like"/>
    <property type="match status" value="1"/>
</dbReference>
<organism evidence="2 3">
    <name type="scientific">Hirschia baltica (strain ATCC 49814 / DSM 5838 / IFAM 1418)</name>
    <dbReference type="NCBI Taxonomy" id="582402"/>
    <lineage>
        <taxon>Bacteria</taxon>
        <taxon>Pseudomonadati</taxon>
        <taxon>Pseudomonadota</taxon>
        <taxon>Alphaproteobacteria</taxon>
        <taxon>Hyphomonadales</taxon>
        <taxon>Hyphomonadaceae</taxon>
        <taxon>Hirschia</taxon>
    </lineage>
</organism>
<reference evidence="3" key="1">
    <citation type="journal article" date="2011" name="J. Bacteriol.">
        <title>Genome sequences of eight morphologically diverse alphaproteobacteria.</title>
        <authorList>
            <consortium name="US DOE Joint Genome Institute"/>
            <person name="Brown P.J."/>
            <person name="Kysela D.T."/>
            <person name="Buechlein A."/>
            <person name="Hemmerich C."/>
            <person name="Brun Y.V."/>
        </authorList>
    </citation>
    <scope>NUCLEOTIDE SEQUENCE [LARGE SCALE GENOMIC DNA]</scope>
    <source>
        <strain evidence="3">ATCC 49814 / DSM 5838 / IFAM 1418</strain>
    </source>
</reference>